<sequence length="101" mass="11351">MPPRRPPTTTVAPHDNITDEQHRREEATQVRQQIDLLVQEMAEMRTQHIDLLDQNRELIGILTGPFQGARAPERHGLQLGDLRDTGRPQRAAAASGVATRE</sequence>
<keyword evidence="3" id="KW-1185">Reference proteome</keyword>
<evidence type="ECO:0000256" key="1">
    <source>
        <dbReference type="SAM" id="MobiDB-lite"/>
    </source>
</evidence>
<gene>
    <name evidence="2" type="ORF">Adt_18857</name>
</gene>
<protein>
    <submittedName>
        <fullName evidence="2">Uncharacterized protein</fullName>
    </submittedName>
</protein>
<evidence type="ECO:0000313" key="2">
    <source>
        <dbReference type="EMBL" id="KAL2513257.1"/>
    </source>
</evidence>
<feature type="compositionally biased region" description="Basic and acidic residues" evidence="1">
    <location>
        <begin position="71"/>
        <end position="87"/>
    </location>
</feature>
<dbReference type="Proteomes" id="UP001604336">
    <property type="component" value="Unassembled WGS sequence"/>
</dbReference>
<reference evidence="3" key="1">
    <citation type="submission" date="2024-07" db="EMBL/GenBank/DDBJ databases">
        <title>Two chromosome-level genome assemblies of Korean endemic species Abeliophyllum distichum and Forsythia ovata (Oleaceae).</title>
        <authorList>
            <person name="Jang H."/>
        </authorList>
    </citation>
    <scope>NUCLEOTIDE SEQUENCE [LARGE SCALE GENOMIC DNA]</scope>
</reference>
<evidence type="ECO:0000313" key="3">
    <source>
        <dbReference type="Proteomes" id="UP001604336"/>
    </source>
</evidence>
<feature type="compositionally biased region" description="Basic and acidic residues" evidence="1">
    <location>
        <begin position="16"/>
        <end position="28"/>
    </location>
</feature>
<dbReference type="EMBL" id="JBFOLK010000005">
    <property type="protein sequence ID" value="KAL2513257.1"/>
    <property type="molecule type" value="Genomic_DNA"/>
</dbReference>
<feature type="region of interest" description="Disordered" evidence="1">
    <location>
        <begin position="67"/>
        <end position="101"/>
    </location>
</feature>
<organism evidence="2 3">
    <name type="scientific">Abeliophyllum distichum</name>
    <dbReference type="NCBI Taxonomy" id="126358"/>
    <lineage>
        <taxon>Eukaryota</taxon>
        <taxon>Viridiplantae</taxon>
        <taxon>Streptophyta</taxon>
        <taxon>Embryophyta</taxon>
        <taxon>Tracheophyta</taxon>
        <taxon>Spermatophyta</taxon>
        <taxon>Magnoliopsida</taxon>
        <taxon>eudicotyledons</taxon>
        <taxon>Gunneridae</taxon>
        <taxon>Pentapetalae</taxon>
        <taxon>asterids</taxon>
        <taxon>lamiids</taxon>
        <taxon>Lamiales</taxon>
        <taxon>Oleaceae</taxon>
        <taxon>Forsythieae</taxon>
        <taxon>Abeliophyllum</taxon>
    </lineage>
</organism>
<dbReference type="AlphaFoldDB" id="A0ABD1TKK1"/>
<feature type="region of interest" description="Disordered" evidence="1">
    <location>
        <begin position="1"/>
        <end position="28"/>
    </location>
</feature>
<proteinExistence type="predicted"/>
<name>A0ABD1TKK1_9LAMI</name>
<comment type="caution">
    <text evidence="2">The sequence shown here is derived from an EMBL/GenBank/DDBJ whole genome shotgun (WGS) entry which is preliminary data.</text>
</comment>
<accession>A0ABD1TKK1</accession>